<dbReference type="Proteomes" id="UP000231383">
    <property type="component" value="Unassembled WGS sequence"/>
</dbReference>
<dbReference type="AlphaFoldDB" id="A0A2M8EWZ4"/>
<dbReference type="GO" id="GO:0019441">
    <property type="term" value="P:L-tryptophan catabolic process to kynurenine"/>
    <property type="evidence" value="ECO:0007669"/>
    <property type="project" value="InterPro"/>
</dbReference>
<dbReference type="PANTHER" id="PTHR31118">
    <property type="entry name" value="CYCLASE-LIKE PROTEIN 2"/>
    <property type="match status" value="1"/>
</dbReference>
<name>A0A2M8EWZ4_9BACT</name>
<dbReference type="SUPFAM" id="SSF102198">
    <property type="entry name" value="Putative cyclase"/>
    <property type="match status" value="1"/>
</dbReference>
<sequence length="204" mass="22922">MHLIDLTHTFTDEMPVYPGDPLPKLEQITNLEKDGYNDHELTSVMHVGTHMDAPLHMIKDGKTMNQIPVDHFFGKGVLLDARGKEKIEPELLTGRTIELGSIVLIYTGFGTRYRDASYYEKNPNVTEEFAEAMVKAKVKIVGMDILGPDAPPFPTHKILLGKGVLIIENLTNLEKLLDIPQFEVIALPMKLQSDAAWVRVVARY</sequence>
<protein>
    <submittedName>
        <fullName evidence="1">Cyclase</fullName>
    </submittedName>
</protein>
<dbReference type="Gene3D" id="3.50.30.50">
    <property type="entry name" value="Putative cyclase"/>
    <property type="match status" value="1"/>
</dbReference>
<dbReference type="PANTHER" id="PTHR31118:SF12">
    <property type="entry name" value="CYCLASE-LIKE PROTEIN 2"/>
    <property type="match status" value="1"/>
</dbReference>
<proteinExistence type="predicted"/>
<evidence type="ECO:0000313" key="1">
    <source>
        <dbReference type="EMBL" id="PJC30398.1"/>
    </source>
</evidence>
<comment type="caution">
    <text evidence="1">The sequence shown here is derived from an EMBL/GenBank/DDBJ whole genome shotgun (WGS) entry which is preliminary data.</text>
</comment>
<dbReference type="Pfam" id="PF04199">
    <property type="entry name" value="Cyclase"/>
    <property type="match status" value="1"/>
</dbReference>
<evidence type="ECO:0000313" key="2">
    <source>
        <dbReference type="Proteomes" id="UP000231383"/>
    </source>
</evidence>
<dbReference type="EMBL" id="PFSC01000155">
    <property type="protein sequence ID" value="PJC30398.1"/>
    <property type="molecule type" value="Genomic_DNA"/>
</dbReference>
<reference evidence="2" key="1">
    <citation type="submission" date="2017-09" db="EMBL/GenBank/DDBJ databases">
        <title>Depth-based differentiation of microbial function through sediment-hosted aquifers and enrichment of novel symbionts in the deep terrestrial subsurface.</title>
        <authorList>
            <person name="Probst A.J."/>
            <person name="Ladd B."/>
            <person name="Jarett J.K."/>
            <person name="Geller-Mcgrath D.E."/>
            <person name="Sieber C.M.K."/>
            <person name="Emerson J.B."/>
            <person name="Anantharaman K."/>
            <person name="Thomas B.C."/>
            <person name="Malmstrom R."/>
            <person name="Stieglmeier M."/>
            <person name="Klingl A."/>
            <person name="Woyke T."/>
            <person name="Ryan C.M."/>
            <person name="Banfield J.F."/>
        </authorList>
    </citation>
    <scope>NUCLEOTIDE SEQUENCE [LARGE SCALE GENOMIC DNA]</scope>
</reference>
<dbReference type="InterPro" id="IPR037175">
    <property type="entry name" value="KFase_sf"/>
</dbReference>
<organism evidence="1 2">
    <name type="scientific">Candidatus Roizmanbacteria bacterium CG_4_9_14_0_2_um_filter_39_13</name>
    <dbReference type="NCBI Taxonomy" id="1974839"/>
    <lineage>
        <taxon>Bacteria</taxon>
        <taxon>Candidatus Roizmaniibacteriota</taxon>
    </lineage>
</organism>
<dbReference type="InterPro" id="IPR007325">
    <property type="entry name" value="KFase/CYL"/>
</dbReference>
<gene>
    <name evidence="1" type="ORF">CO051_05905</name>
</gene>
<accession>A0A2M8EWZ4</accession>
<dbReference type="GO" id="GO:0004061">
    <property type="term" value="F:arylformamidase activity"/>
    <property type="evidence" value="ECO:0007669"/>
    <property type="project" value="InterPro"/>
</dbReference>